<name>A0ABX0H4N6_9BACT</name>
<dbReference type="Proteomes" id="UP000649799">
    <property type="component" value="Unassembled WGS sequence"/>
</dbReference>
<accession>A0ABX0H4N6</accession>
<organism evidence="2 3">
    <name type="scientific">Cyclobacterium plantarum</name>
    <dbReference type="NCBI Taxonomy" id="2716263"/>
    <lineage>
        <taxon>Bacteria</taxon>
        <taxon>Pseudomonadati</taxon>
        <taxon>Bacteroidota</taxon>
        <taxon>Cytophagia</taxon>
        <taxon>Cytophagales</taxon>
        <taxon>Cyclobacteriaceae</taxon>
        <taxon>Cyclobacterium</taxon>
    </lineage>
</organism>
<evidence type="ECO:0000313" key="3">
    <source>
        <dbReference type="Proteomes" id="UP000649799"/>
    </source>
</evidence>
<feature type="region of interest" description="Disordered" evidence="1">
    <location>
        <begin position="74"/>
        <end position="94"/>
    </location>
</feature>
<dbReference type="RefSeq" id="WP_166141991.1">
    <property type="nucleotide sequence ID" value="NZ_JAANYN010000001.1"/>
</dbReference>
<reference evidence="2 3" key="1">
    <citation type="submission" date="2020-03" db="EMBL/GenBank/DDBJ databases">
        <title>Cyclobacterium plantarum sp. nov., a marine bacterium isolated from a coastal-marine wetland.</title>
        <authorList>
            <person name="Sanchez-Porro C."/>
            <person name="Ventosa A."/>
            <person name="Amoozegar M."/>
        </authorList>
    </citation>
    <scope>NUCLEOTIDE SEQUENCE [LARGE SCALE GENOMIC DNA]</scope>
    <source>
        <strain evidence="2 3">GBPx2</strain>
    </source>
</reference>
<dbReference type="EMBL" id="JAANYN010000001">
    <property type="protein sequence ID" value="NHE55246.1"/>
    <property type="molecule type" value="Genomic_DNA"/>
</dbReference>
<keyword evidence="3" id="KW-1185">Reference proteome</keyword>
<gene>
    <name evidence="2" type="ORF">G9Q97_00270</name>
</gene>
<feature type="compositionally biased region" description="Polar residues" evidence="1">
    <location>
        <begin position="74"/>
        <end position="83"/>
    </location>
</feature>
<evidence type="ECO:0000256" key="1">
    <source>
        <dbReference type="SAM" id="MobiDB-lite"/>
    </source>
</evidence>
<evidence type="ECO:0000313" key="2">
    <source>
        <dbReference type="EMBL" id="NHE55246.1"/>
    </source>
</evidence>
<proteinExistence type="predicted"/>
<sequence>MLKYTYETAERELKTWVDPENGSLNIQIGNETVNIPHQIGAEMVGVIRQKQTIFQEIERKKNSSWSKFMESLAGQKNDNNGYHTTLKDRKYKAA</sequence>
<protein>
    <submittedName>
        <fullName evidence="2">Uncharacterized protein</fullName>
    </submittedName>
</protein>
<comment type="caution">
    <text evidence="2">The sequence shown here is derived from an EMBL/GenBank/DDBJ whole genome shotgun (WGS) entry which is preliminary data.</text>
</comment>